<feature type="domain" description="CP12" evidence="2">
    <location>
        <begin position="67"/>
        <end position="136"/>
    </location>
</feature>
<comment type="caution">
    <text evidence="3">The sequence shown here is derived from an EMBL/GenBank/DDBJ whole genome shotgun (WGS) entry which is preliminary data.</text>
</comment>
<dbReference type="SMART" id="SM01093">
    <property type="entry name" value="CP12"/>
    <property type="match status" value="1"/>
</dbReference>
<organism evidence="3 4">
    <name type="scientific">Cinnamomum micranthum f. kanehirae</name>
    <dbReference type="NCBI Taxonomy" id="337451"/>
    <lineage>
        <taxon>Eukaryota</taxon>
        <taxon>Viridiplantae</taxon>
        <taxon>Streptophyta</taxon>
        <taxon>Embryophyta</taxon>
        <taxon>Tracheophyta</taxon>
        <taxon>Spermatophyta</taxon>
        <taxon>Magnoliopsida</taxon>
        <taxon>Magnoliidae</taxon>
        <taxon>Laurales</taxon>
        <taxon>Lauraceae</taxon>
        <taxon>Cinnamomum</taxon>
    </lineage>
</organism>
<dbReference type="OrthoDB" id="4362at2759"/>
<evidence type="ECO:0000313" key="3">
    <source>
        <dbReference type="EMBL" id="RWR96027.1"/>
    </source>
</evidence>
<reference evidence="3 4" key="1">
    <citation type="journal article" date="2019" name="Nat. Plants">
        <title>Stout camphor tree genome fills gaps in understanding of flowering plant genome evolution.</title>
        <authorList>
            <person name="Chaw S.M."/>
            <person name="Liu Y.C."/>
            <person name="Wu Y.W."/>
            <person name="Wang H.Y."/>
            <person name="Lin C.I."/>
            <person name="Wu C.S."/>
            <person name="Ke H.M."/>
            <person name="Chang L.Y."/>
            <person name="Hsu C.Y."/>
            <person name="Yang H.T."/>
            <person name="Sudianto E."/>
            <person name="Hsu M.H."/>
            <person name="Wu K.P."/>
            <person name="Wang L.N."/>
            <person name="Leebens-Mack J.H."/>
            <person name="Tsai I.J."/>
        </authorList>
    </citation>
    <scope>NUCLEOTIDE SEQUENCE [LARGE SCALE GENOMIC DNA]</scope>
    <source>
        <strain evidence="4">cv. Chaw 1501</strain>
        <tissue evidence="3">Young leaves</tissue>
    </source>
</reference>
<evidence type="ECO:0000259" key="2">
    <source>
        <dbReference type="SMART" id="SM01093"/>
    </source>
</evidence>
<feature type="disulfide bond" evidence="1">
    <location>
        <begin position="82"/>
        <end position="91"/>
    </location>
</feature>
<evidence type="ECO:0000313" key="4">
    <source>
        <dbReference type="Proteomes" id="UP000283530"/>
    </source>
</evidence>
<dbReference type="EMBL" id="QPKB01000011">
    <property type="protein sequence ID" value="RWR96027.1"/>
    <property type="molecule type" value="Genomic_DNA"/>
</dbReference>
<dbReference type="PANTHER" id="PTHR33921:SF16">
    <property type="entry name" value="CALVIN CYCLE PROTEIN CP12-3, CHLOROPLASTIC"/>
    <property type="match status" value="1"/>
</dbReference>
<dbReference type="GO" id="GO:0009507">
    <property type="term" value="C:chloroplast"/>
    <property type="evidence" value="ECO:0007669"/>
    <property type="project" value="TreeGrafter"/>
</dbReference>
<dbReference type="PANTHER" id="PTHR33921">
    <property type="entry name" value="CALVIN CYCLE PROTEIN CP12-2, CHLOROPLASTIC"/>
    <property type="match status" value="1"/>
</dbReference>
<name>A0A3S3N4Y1_9MAGN</name>
<dbReference type="InterPro" id="IPR003823">
    <property type="entry name" value="CP12_dom"/>
</dbReference>
<feature type="disulfide bond" evidence="1">
    <location>
        <begin position="122"/>
        <end position="131"/>
    </location>
</feature>
<evidence type="ECO:0000256" key="1">
    <source>
        <dbReference type="PIRSR" id="PIRSR639314-50"/>
    </source>
</evidence>
<gene>
    <name evidence="3" type="ORF">CKAN_02539200</name>
</gene>
<dbReference type="InterPro" id="IPR039314">
    <property type="entry name" value="CP12-like"/>
</dbReference>
<keyword evidence="4" id="KW-1185">Reference proteome</keyword>
<proteinExistence type="predicted"/>
<dbReference type="Proteomes" id="UP000283530">
    <property type="component" value="Unassembled WGS sequence"/>
</dbReference>
<protein>
    <submittedName>
        <fullName evidence="3">Calvin cycle protein CP12-3, chloroplastic</fullName>
    </submittedName>
</protein>
<dbReference type="AlphaFoldDB" id="A0A3S3N4Y1"/>
<accession>A0A3S3N4Y1</accession>
<dbReference type="Pfam" id="PF02672">
    <property type="entry name" value="CP12"/>
    <property type="match status" value="1"/>
</dbReference>
<keyword evidence="1" id="KW-1015">Disulfide bond</keyword>
<dbReference type="GO" id="GO:0080153">
    <property type="term" value="P:negative regulation of reductive pentose-phosphate cycle"/>
    <property type="evidence" value="ECO:0007669"/>
    <property type="project" value="TreeGrafter"/>
</dbReference>
<sequence>MATLSSPSFQSLSYDSLPFPHRTTLSSPFLKFLIVPHPISRVKSTTSHFSVQAVVKFKGIVMREKCLAEMIEKKVLEATEVCQGNYALDECKVAWDEVKEVSQAKADLQRKMEKEDPLESFCIENPEADECRIYED</sequence>